<dbReference type="KEGG" id="upl:DSM104440_02722"/>
<evidence type="ECO:0000256" key="1">
    <source>
        <dbReference type="SAM" id="SignalP"/>
    </source>
</evidence>
<name>A0A6M4H8F8_9PROT</name>
<keyword evidence="1" id="KW-0732">Signal</keyword>
<evidence type="ECO:0000313" key="3">
    <source>
        <dbReference type="EMBL" id="QJR15896.1"/>
    </source>
</evidence>
<dbReference type="Pfam" id="PF04972">
    <property type="entry name" value="BON"/>
    <property type="match status" value="1"/>
</dbReference>
<feature type="chain" id="PRO_5026889754" description="BON domain-containing protein" evidence="1">
    <location>
        <begin position="26"/>
        <end position="174"/>
    </location>
</feature>
<dbReference type="Proteomes" id="UP000503096">
    <property type="component" value="Chromosome"/>
</dbReference>
<feature type="signal peptide" evidence="1">
    <location>
        <begin position="1"/>
        <end position="25"/>
    </location>
</feature>
<accession>A0A6M4H8F8</accession>
<keyword evidence="4" id="KW-1185">Reference proteome</keyword>
<dbReference type="Gene3D" id="3.30.1340.30">
    <property type="match status" value="1"/>
</dbReference>
<sequence length="174" mass="18972">MKNQFTIRNATLALALAAVGATSWAATQYLVIDPDTQEPAIIYRDEEPILLSGPNELTGEPVVIAEPIEGTPPSTENLAVPVVTPAPVAERQPPITIEERRLSTDERIQMEVMDKLAVATDISGKLGVESQDAVVTLSGYTLNGSQREKAGRYARSVEGVKYVQNDIRPQMSRW</sequence>
<dbReference type="InParanoid" id="A0A6M4H8F8"/>
<dbReference type="RefSeq" id="WP_171163576.1">
    <property type="nucleotide sequence ID" value="NZ_CP053073.1"/>
</dbReference>
<evidence type="ECO:0000259" key="2">
    <source>
        <dbReference type="PROSITE" id="PS50914"/>
    </source>
</evidence>
<protein>
    <recommendedName>
        <fullName evidence="2">BON domain-containing protein</fullName>
    </recommendedName>
</protein>
<dbReference type="PROSITE" id="PS50914">
    <property type="entry name" value="BON"/>
    <property type="match status" value="1"/>
</dbReference>
<dbReference type="InterPro" id="IPR007055">
    <property type="entry name" value="BON_dom"/>
</dbReference>
<evidence type="ECO:0000313" key="4">
    <source>
        <dbReference type="Proteomes" id="UP000503096"/>
    </source>
</evidence>
<feature type="domain" description="BON" evidence="2">
    <location>
        <begin position="104"/>
        <end position="171"/>
    </location>
</feature>
<gene>
    <name evidence="3" type="ORF">DSM104440_02722</name>
</gene>
<reference evidence="3 4" key="1">
    <citation type="submission" date="2020-04" db="EMBL/GenBank/DDBJ databases">
        <title>Usitatibacter rugosus gen. nov., sp. nov. and Usitatibacter palustris sp. nov., novel members of Usitatibacteraceae fam. nov. within the order Nitrosomonadales isolated from soil.</title>
        <authorList>
            <person name="Huber K.J."/>
            <person name="Neumann-Schaal M."/>
            <person name="Geppert A."/>
            <person name="Luckner M."/>
            <person name="Wanner G."/>
            <person name="Overmann J."/>
        </authorList>
    </citation>
    <scope>NUCLEOTIDE SEQUENCE [LARGE SCALE GENOMIC DNA]</scope>
    <source>
        <strain evidence="3 4">Swamp67</strain>
    </source>
</reference>
<proteinExistence type="predicted"/>
<dbReference type="EMBL" id="CP053073">
    <property type="protein sequence ID" value="QJR15896.1"/>
    <property type="molecule type" value="Genomic_DNA"/>
</dbReference>
<dbReference type="AlphaFoldDB" id="A0A6M4H8F8"/>
<organism evidence="3 4">
    <name type="scientific">Usitatibacter palustris</name>
    <dbReference type="NCBI Taxonomy" id="2732487"/>
    <lineage>
        <taxon>Bacteria</taxon>
        <taxon>Pseudomonadati</taxon>
        <taxon>Pseudomonadota</taxon>
        <taxon>Betaproteobacteria</taxon>
        <taxon>Nitrosomonadales</taxon>
        <taxon>Usitatibacteraceae</taxon>
        <taxon>Usitatibacter</taxon>
    </lineage>
</organism>